<reference evidence="1" key="1">
    <citation type="journal article" date="2020" name="Nature">
        <title>Giant virus diversity and host interactions through global metagenomics.</title>
        <authorList>
            <person name="Schulz F."/>
            <person name="Roux S."/>
            <person name="Paez-Espino D."/>
            <person name="Jungbluth S."/>
            <person name="Walsh D.A."/>
            <person name="Denef V.J."/>
            <person name="McMahon K.D."/>
            <person name="Konstantinidis K.T."/>
            <person name="Eloe-Fadrosh E.A."/>
            <person name="Kyrpides N.C."/>
            <person name="Woyke T."/>
        </authorList>
    </citation>
    <scope>NUCLEOTIDE SEQUENCE</scope>
    <source>
        <strain evidence="1">GVMAG-M-3300027804-48</strain>
    </source>
</reference>
<proteinExistence type="predicted"/>
<organism evidence="1">
    <name type="scientific">viral metagenome</name>
    <dbReference type="NCBI Taxonomy" id="1070528"/>
    <lineage>
        <taxon>unclassified sequences</taxon>
        <taxon>metagenomes</taxon>
        <taxon>organismal metagenomes</taxon>
    </lineage>
</organism>
<dbReference type="Pfam" id="PF19174">
    <property type="entry name" value="DUF5856"/>
    <property type="match status" value="1"/>
</dbReference>
<sequence length="119" mass="13673">MHVYSEYFLGLLTQIKLFHWSVKTYSAHVALDKLHSALSDNIDKFIEAYIGKYKLQPIPVFTINTTATSNCQNIIEYLQAQHDNIKKIRTGVNKASELQNIIDEMLANIDQSIYLLNLN</sequence>
<protein>
    <recommendedName>
        <fullName evidence="2">Ferritin/DPS protein domain-containing protein</fullName>
    </recommendedName>
</protein>
<dbReference type="EMBL" id="MN740491">
    <property type="protein sequence ID" value="QHU29614.1"/>
    <property type="molecule type" value="Genomic_DNA"/>
</dbReference>
<dbReference type="InterPro" id="IPR043876">
    <property type="entry name" value="DUF5856"/>
</dbReference>
<dbReference type="AlphaFoldDB" id="A0A6C0LJ80"/>
<name>A0A6C0LJ80_9ZZZZ</name>
<accession>A0A6C0LJ80</accession>
<evidence type="ECO:0000313" key="1">
    <source>
        <dbReference type="EMBL" id="QHU29614.1"/>
    </source>
</evidence>
<evidence type="ECO:0008006" key="2">
    <source>
        <dbReference type="Google" id="ProtNLM"/>
    </source>
</evidence>